<proteinExistence type="inferred from homology"/>
<organism evidence="7 8">
    <name type="scientific">Papaver nudicaule</name>
    <name type="common">Iceland poppy</name>
    <dbReference type="NCBI Taxonomy" id="74823"/>
    <lineage>
        <taxon>Eukaryota</taxon>
        <taxon>Viridiplantae</taxon>
        <taxon>Streptophyta</taxon>
        <taxon>Embryophyta</taxon>
        <taxon>Tracheophyta</taxon>
        <taxon>Spermatophyta</taxon>
        <taxon>Magnoliopsida</taxon>
        <taxon>Ranunculales</taxon>
        <taxon>Papaveraceae</taxon>
        <taxon>Papaveroideae</taxon>
        <taxon>Papaver</taxon>
    </lineage>
</organism>
<dbReference type="EMBL" id="JAJJMA010238112">
    <property type="protein sequence ID" value="MCL7042683.1"/>
    <property type="molecule type" value="Genomic_DNA"/>
</dbReference>
<keyword evidence="4 6" id="KW-0949">S-adenosyl-L-methionine</keyword>
<comment type="similarity">
    <text evidence="1 6">Belongs to the nicotianamine synthase (NAS)-like family.</text>
</comment>
<dbReference type="Proteomes" id="UP001177140">
    <property type="component" value="Unassembled WGS sequence"/>
</dbReference>
<evidence type="ECO:0000256" key="1">
    <source>
        <dbReference type="ARBA" id="ARBA00007009"/>
    </source>
</evidence>
<dbReference type="PANTHER" id="PTHR32266">
    <property type="entry name" value="NICOTIANAMINE SYNTHASE 3"/>
    <property type="match status" value="1"/>
</dbReference>
<comment type="catalytic activity">
    <reaction evidence="5 6">
        <text>3 S-adenosyl-L-methionine = nicotianamine + 3 S-methyl-5'-thioadenosine + 3 H(+)</text>
        <dbReference type="Rhea" id="RHEA:16481"/>
        <dbReference type="ChEBI" id="CHEBI:15378"/>
        <dbReference type="ChEBI" id="CHEBI:17509"/>
        <dbReference type="ChEBI" id="CHEBI:58249"/>
        <dbReference type="ChEBI" id="CHEBI:59789"/>
        <dbReference type="EC" id="2.5.1.43"/>
    </reaction>
</comment>
<comment type="function">
    <text evidence="6">Synthesizes nicotianamine, a polyamine which serves as a sensor for the physiological iron status within the plant, and/or might be involved in the transport of iron.</text>
</comment>
<evidence type="ECO:0000256" key="3">
    <source>
        <dbReference type="ARBA" id="ARBA00022679"/>
    </source>
</evidence>
<dbReference type="InterPro" id="IPR004298">
    <property type="entry name" value="Nicotian_synth"/>
</dbReference>
<evidence type="ECO:0000256" key="6">
    <source>
        <dbReference type="RuleBase" id="RU368095"/>
    </source>
</evidence>
<sequence length="56" mass="6120">MAPGALLMLRSAHGARGFLYPIVEPSDLPGFEVLAIFHPMDEVINSVIVARKTKDK</sequence>
<comment type="caution">
    <text evidence="7">The sequence shown here is derived from an EMBL/GenBank/DDBJ whole genome shotgun (WGS) entry which is preliminary data.</text>
</comment>
<dbReference type="Pfam" id="PF03059">
    <property type="entry name" value="NAS"/>
    <property type="match status" value="1"/>
</dbReference>
<reference evidence="7" key="1">
    <citation type="submission" date="2022-03" db="EMBL/GenBank/DDBJ databases">
        <title>A functionally conserved STORR gene fusion in Papaver species that diverged 16.8 million years ago.</title>
        <authorList>
            <person name="Catania T."/>
        </authorList>
    </citation>
    <scope>NUCLEOTIDE SEQUENCE</scope>
    <source>
        <strain evidence="7">S-191538</strain>
    </source>
</reference>
<dbReference type="GO" id="GO:0030410">
    <property type="term" value="F:nicotianamine synthase activity"/>
    <property type="evidence" value="ECO:0007669"/>
    <property type="project" value="UniProtKB-UniRule"/>
</dbReference>
<protein>
    <recommendedName>
        <fullName evidence="2 6">Nicotianamine synthase</fullName>
        <ecNumber evidence="2 6">2.5.1.43</ecNumber>
    </recommendedName>
</protein>
<dbReference type="EC" id="2.5.1.43" evidence="2 6"/>
<evidence type="ECO:0000256" key="5">
    <source>
        <dbReference type="ARBA" id="ARBA00049391"/>
    </source>
</evidence>
<evidence type="ECO:0000256" key="2">
    <source>
        <dbReference type="ARBA" id="ARBA00012675"/>
    </source>
</evidence>
<evidence type="ECO:0000256" key="4">
    <source>
        <dbReference type="ARBA" id="ARBA00022691"/>
    </source>
</evidence>
<dbReference type="AlphaFoldDB" id="A0AA41VKA9"/>
<keyword evidence="3 6" id="KW-0808">Transferase</keyword>
<keyword evidence="8" id="KW-1185">Reference proteome</keyword>
<dbReference type="InterPro" id="IPR029063">
    <property type="entry name" value="SAM-dependent_MTases_sf"/>
</dbReference>
<evidence type="ECO:0000313" key="8">
    <source>
        <dbReference type="Proteomes" id="UP001177140"/>
    </source>
</evidence>
<feature type="non-terminal residue" evidence="7">
    <location>
        <position position="56"/>
    </location>
</feature>
<evidence type="ECO:0000313" key="7">
    <source>
        <dbReference type="EMBL" id="MCL7042683.1"/>
    </source>
</evidence>
<accession>A0AA41VKA9</accession>
<dbReference type="Gene3D" id="3.40.50.150">
    <property type="entry name" value="Vaccinia Virus protein VP39"/>
    <property type="match status" value="1"/>
</dbReference>
<gene>
    <name evidence="7" type="ORF">MKW94_005119</name>
</gene>
<dbReference type="PANTHER" id="PTHR32266:SF12">
    <property type="entry name" value="NICOTIANAMINE SYNTHASE 3"/>
    <property type="match status" value="1"/>
</dbReference>
<dbReference type="PROSITE" id="PS51142">
    <property type="entry name" value="NAS"/>
    <property type="match status" value="1"/>
</dbReference>
<name>A0AA41VKA9_PAPNU</name>
<dbReference type="GO" id="GO:0030418">
    <property type="term" value="P:nicotianamine biosynthetic process"/>
    <property type="evidence" value="ECO:0007669"/>
    <property type="project" value="UniProtKB-UniRule"/>
</dbReference>